<proteinExistence type="predicted"/>
<name>A0A9N8UYH0_FUNMO</name>
<organism evidence="1 2">
    <name type="scientific">Funneliformis mosseae</name>
    <name type="common">Endomycorrhizal fungus</name>
    <name type="synonym">Glomus mosseae</name>
    <dbReference type="NCBI Taxonomy" id="27381"/>
    <lineage>
        <taxon>Eukaryota</taxon>
        <taxon>Fungi</taxon>
        <taxon>Fungi incertae sedis</taxon>
        <taxon>Mucoromycota</taxon>
        <taxon>Glomeromycotina</taxon>
        <taxon>Glomeromycetes</taxon>
        <taxon>Glomerales</taxon>
        <taxon>Glomeraceae</taxon>
        <taxon>Funneliformis</taxon>
    </lineage>
</organism>
<protein>
    <submittedName>
        <fullName evidence="1">15531_t:CDS:1</fullName>
    </submittedName>
</protein>
<accession>A0A9N8UYH0</accession>
<evidence type="ECO:0000313" key="2">
    <source>
        <dbReference type="Proteomes" id="UP000789375"/>
    </source>
</evidence>
<gene>
    <name evidence="1" type="ORF">FMOSSE_LOCUS107</name>
</gene>
<keyword evidence="2" id="KW-1185">Reference proteome</keyword>
<sequence>MDKRSEGSSKKPDPNVQNDELYEDSLLIIKWNLAGLVYRNNQHGINAINILSALIRDQPGCIPFPNGTSSDSAFSFVRTPNGEAHQNLYSCISQLTTSTAQWWRHTQGNPDVDHVYMVGCHKKGEFVISEFNNVFNV</sequence>
<dbReference type="Proteomes" id="UP000789375">
    <property type="component" value="Unassembled WGS sequence"/>
</dbReference>
<comment type="caution">
    <text evidence="1">The sequence shown here is derived from an EMBL/GenBank/DDBJ whole genome shotgun (WGS) entry which is preliminary data.</text>
</comment>
<dbReference type="EMBL" id="CAJVPP010000008">
    <property type="protein sequence ID" value="CAG8434498.1"/>
    <property type="molecule type" value="Genomic_DNA"/>
</dbReference>
<dbReference type="AlphaFoldDB" id="A0A9N8UYH0"/>
<reference evidence="1" key="1">
    <citation type="submission" date="2021-06" db="EMBL/GenBank/DDBJ databases">
        <authorList>
            <person name="Kallberg Y."/>
            <person name="Tangrot J."/>
            <person name="Rosling A."/>
        </authorList>
    </citation>
    <scope>NUCLEOTIDE SEQUENCE</scope>
    <source>
        <strain evidence="1">87-6 pot B 2015</strain>
    </source>
</reference>
<evidence type="ECO:0000313" key="1">
    <source>
        <dbReference type="EMBL" id="CAG8434498.1"/>
    </source>
</evidence>